<organism evidence="1 2">
    <name type="scientific">Isoptericola luteus</name>
    <dbReference type="NCBI Taxonomy" id="2879484"/>
    <lineage>
        <taxon>Bacteria</taxon>
        <taxon>Bacillati</taxon>
        <taxon>Actinomycetota</taxon>
        <taxon>Actinomycetes</taxon>
        <taxon>Micrococcales</taxon>
        <taxon>Promicromonosporaceae</taxon>
        <taxon>Isoptericola</taxon>
    </lineage>
</organism>
<accession>A0ABS7ZH65</accession>
<proteinExistence type="predicted"/>
<keyword evidence="2" id="KW-1185">Reference proteome</keyword>
<reference evidence="1 2" key="1">
    <citation type="submission" date="2021-09" db="EMBL/GenBank/DDBJ databases">
        <title>Isoptericola luteus sp. nov., a novel bacterium isolated from Harbin, the capital city of Heilongjiang province.</title>
        <authorList>
            <person name="Li J."/>
        </authorList>
    </citation>
    <scope>NUCLEOTIDE SEQUENCE [LARGE SCALE GENOMIC DNA]</scope>
    <source>
        <strain evidence="1 2">NEAU-Y5</strain>
    </source>
</reference>
<evidence type="ECO:0000313" key="2">
    <source>
        <dbReference type="Proteomes" id="UP001319870"/>
    </source>
</evidence>
<protein>
    <recommendedName>
        <fullName evidence="3">Transcriptional regulator, AbiEi antitoxin, Type IV TA system</fullName>
    </recommendedName>
</protein>
<comment type="caution">
    <text evidence="1">The sequence shown here is derived from an EMBL/GenBank/DDBJ whole genome shotgun (WGS) entry which is preliminary data.</text>
</comment>
<gene>
    <name evidence="1" type="ORF">LEP48_13605</name>
</gene>
<dbReference type="Proteomes" id="UP001319870">
    <property type="component" value="Unassembled WGS sequence"/>
</dbReference>
<evidence type="ECO:0000313" key="1">
    <source>
        <dbReference type="EMBL" id="MCA5894374.1"/>
    </source>
</evidence>
<dbReference type="EMBL" id="JAIXCQ010000009">
    <property type="protein sequence ID" value="MCA5894374.1"/>
    <property type="molecule type" value="Genomic_DNA"/>
</dbReference>
<evidence type="ECO:0008006" key="3">
    <source>
        <dbReference type="Google" id="ProtNLM"/>
    </source>
</evidence>
<dbReference type="RefSeq" id="WP_225566135.1">
    <property type="nucleotide sequence ID" value="NZ_JAIXCQ010000009.1"/>
</dbReference>
<name>A0ABS7ZH65_9MICO</name>
<sequence>MPRRPPAVPNSLLRLASLQEGLVSADQCREQGVTRSQVAGSLRRNEWRLVVRGVYDVGLPVSTTRHELDRGRRRSAVLGVLAHRGSIATGLAALVLHEVQGAPARIRPEVTVPTGAPRATCPPVRLRRIALDRWDVVAGLRVAAVPDALVQAVPELGRRHAVALLDSALHREAITPTELTAAHAAAARRPGVARTHGWWSDADARAESPAETWARLSCVDLGFPPDTLQLAIAGRDARVFARVDLAWVLPGDTVLLVEIDGRDVHSTPGAVFADRDRQNRLVTPRTIVRRFTGSDAWNGRVGVAIARLLTDAGWRPAPLAHDAVLRVVG</sequence>